<dbReference type="EMBL" id="JAUIZM010000011">
    <property type="protein sequence ID" value="KAK1355637.1"/>
    <property type="molecule type" value="Genomic_DNA"/>
</dbReference>
<organism evidence="1 2">
    <name type="scientific">Heracleum sosnowskyi</name>
    <dbReference type="NCBI Taxonomy" id="360622"/>
    <lineage>
        <taxon>Eukaryota</taxon>
        <taxon>Viridiplantae</taxon>
        <taxon>Streptophyta</taxon>
        <taxon>Embryophyta</taxon>
        <taxon>Tracheophyta</taxon>
        <taxon>Spermatophyta</taxon>
        <taxon>Magnoliopsida</taxon>
        <taxon>eudicotyledons</taxon>
        <taxon>Gunneridae</taxon>
        <taxon>Pentapetalae</taxon>
        <taxon>asterids</taxon>
        <taxon>campanulids</taxon>
        <taxon>Apiales</taxon>
        <taxon>Apiaceae</taxon>
        <taxon>Apioideae</taxon>
        <taxon>apioid superclade</taxon>
        <taxon>Tordylieae</taxon>
        <taxon>Tordyliinae</taxon>
        <taxon>Heracleum</taxon>
    </lineage>
</organism>
<name>A0AAD8M119_9APIA</name>
<reference evidence="1" key="1">
    <citation type="submission" date="2023-02" db="EMBL/GenBank/DDBJ databases">
        <title>Genome of toxic invasive species Heracleum sosnowskyi carries increased number of genes despite the absence of recent whole-genome duplications.</title>
        <authorList>
            <person name="Schelkunov M."/>
            <person name="Shtratnikova V."/>
            <person name="Makarenko M."/>
            <person name="Klepikova A."/>
            <person name="Omelchenko D."/>
            <person name="Novikova G."/>
            <person name="Obukhova E."/>
            <person name="Bogdanov V."/>
            <person name="Penin A."/>
            <person name="Logacheva M."/>
        </authorList>
    </citation>
    <scope>NUCLEOTIDE SEQUENCE</scope>
    <source>
        <strain evidence="1">Hsosn_3</strain>
        <tissue evidence="1">Leaf</tissue>
    </source>
</reference>
<protein>
    <submittedName>
        <fullName evidence="1">Uncharacterized protein</fullName>
    </submittedName>
</protein>
<keyword evidence="2" id="KW-1185">Reference proteome</keyword>
<reference evidence="1" key="2">
    <citation type="submission" date="2023-05" db="EMBL/GenBank/DDBJ databases">
        <authorList>
            <person name="Schelkunov M.I."/>
        </authorList>
    </citation>
    <scope>NUCLEOTIDE SEQUENCE</scope>
    <source>
        <strain evidence="1">Hsosn_3</strain>
        <tissue evidence="1">Leaf</tissue>
    </source>
</reference>
<gene>
    <name evidence="1" type="ORF">POM88_048893</name>
</gene>
<dbReference type="Proteomes" id="UP001237642">
    <property type="component" value="Unassembled WGS sequence"/>
</dbReference>
<proteinExistence type="predicted"/>
<dbReference type="AlphaFoldDB" id="A0AAD8M119"/>
<sequence length="110" mass="12189">MADAEGLVHFGGEMIDVVGVMGEMMNLFCNISFGEEILNKSLIRRSQNTDTGSQPLRPATAALNPFTHLAQYKHANQTLPSPENLQTLISHLRLHTHLPQLNSIQVDLKN</sequence>
<evidence type="ECO:0000313" key="1">
    <source>
        <dbReference type="EMBL" id="KAK1355637.1"/>
    </source>
</evidence>
<accession>A0AAD8M119</accession>
<comment type="caution">
    <text evidence="1">The sequence shown here is derived from an EMBL/GenBank/DDBJ whole genome shotgun (WGS) entry which is preliminary data.</text>
</comment>
<evidence type="ECO:0000313" key="2">
    <source>
        <dbReference type="Proteomes" id="UP001237642"/>
    </source>
</evidence>